<keyword evidence="2" id="KW-0663">Pyridoxal phosphate</keyword>
<evidence type="ECO:0000256" key="3">
    <source>
        <dbReference type="ARBA" id="ARBA00023235"/>
    </source>
</evidence>
<dbReference type="EMBL" id="BAABFO010000001">
    <property type="protein sequence ID" value="GAA4322678.1"/>
    <property type="molecule type" value="Genomic_DNA"/>
</dbReference>
<dbReference type="SUPFAM" id="SSF51419">
    <property type="entry name" value="PLP-binding barrel"/>
    <property type="match status" value="1"/>
</dbReference>
<feature type="domain" description="Alanine racemase C-terminal" evidence="4">
    <location>
        <begin position="243"/>
        <end position="355"/>
    </location>
</feature>
<dbReference type="InterPro" id="IPR001608">
    <property type="entry name" value="Ala_racemase_N"/>
</dbReference>
<name>A0ABP8GEA4_9BURK</name>
<organism evidence="5 6">
    <name type="scientific">Pigmentiphaga soli</name>
    <dbReference type="NCBI Taxonomy" id="1007095"/>
    <lineage>
        <taxon>Bacteria</taxon>
        <taxon>Pseudomonadati</taxon>
        <taxon>Pseudomonadota</taxon>
        <taxon>Betaproteobacteria</taxon>
        <taxon>Burkholderiales</taxon>
        <taxon>Alcaligenaceae</taxon>
        <taxon>Pigmentiphaga</taxon>
    </lineage>
</organism>
<comment type="cofactor">
    <cofactor evidence="1">
        <name>pyridoxal 5'-phosphate</name>
        <dbReference type="ChEBI" id="CHEBI:597326"/>
    </cofactor>
</comment>
<dbReference type="Gene3D" id="2.40.37.10">
    <property type="entry name" value="Lyase, Ornithine Decarboxylase, Chain A, domain 1"/>
    <property type="match status" value="1"/>
</dbReference>
<keyword evidence="3" id="KW-0413">Isomerase</keyword>
<reference evidence="6" key="1">
    <citation type="journal article" date="2019" name="Int. J. Syst. Evol. Microbiol.">
        <title>The Global Catalogue of Microorganisms (GCM) 10K type strain sequencing project: providing services to taxonomists for standard genome sequencing and annotation.</title>
        <authorList>
            <consortium name="The Broad Institute Genomics Platform"/>
            <consortium name="The Broad Institute Genome Sequencing Center for Infectious Disease"/>
            <person name="Wu L."/>
            <person name="Ma J."/>
        </authorList>
    </citation>
    <scope>NUCLEOTIDE SEQUENCE [LARGE SCALE GENOMIC DNA]</scope>
    <source>
        <strain evidence="6">JCM 17666</strain>
    </source>
</reference>
<gene>
    <name evidence="5" type="primary">alr_1</name>
    <name evidence="5" type="ORF">GCM10023144_02870</name>
</gene>
<dbReference type="InterPro" id="IPR009006">
    <property type="entry name" value="Ala_racemase/Decarboxylase_C"/>
</dbReference>
<dbReference type="InterPro" id="IPR011079">
    <property type="entry name" value="Ala_racemase_C"/>
</dbReference>
<keyword evidence="6" id="KW-1185">Reference proteome</keyword>
<proteinExistence type="predicted"/>
<evidence type="ECO:0000313" key="6">
    <source>
        <dbReference type="Proteomes" id="UP001501671"/>
    </source>
</evidence>
<evidence type="ECO:0000259" key="4">
    <source>
        <dbReference type="SMART" id="SM01005"/>
    </source>
</evidence>
<dbReference type="InterPro" id="IPR000821">
    <property type="entry name" value="Ala_racemase"/>
</dbReference>
<comment type="caution">
    <text evidence="5">The sequence shown here is derived from an EMBL/GenBank/DDBJ whole genome shotgun (WGS) entry which is preliminary data.</text>
</comment>
<dbReference type="Pfam" id="PF00842">
    <property type="entry name" value="Ala_racemase_C"/>
    <property type="match status" value="1"/>
</dbReference>
<evidence type="ECO:0000256" key="2">
    <source>
        <dbReference type="ARBA" id="ARBA00022898"/>
    </source>
</evidence>
<dbReference type="SMART" id="SM01005">
    <property type="entry name" value="Ala_racemase_C"/>
    <property type="match status" value="1"/>
</dbReference>
<accession>A0ABP8GEA4</accession>
<dbReference type="PANTHER" id="PTHR30511:SF0">
    <property type="entry name" value="ALANINE RACEMASE, CATABOLIC-RELATED"/>
    <property type="match status" value="1"/>
</dbReference>
<protein>
    <submittedName>
        <fullName evidence="5">Alanine racemase</fullName>
    </submittedName>
</protein>
<sequence length="372" mass="39946">MAGELARPNVFEIDLRVIAGFTRQVRALIGPETFFFATLKADAYGYGVLPVARTVLSAGAQALSLASLEDAVQLRLAGIEVPIMVYAGVLPSPAAVRAIERHGLIASIYSEESLRAYEALASQPIPVAVKVEIGPERIGVAAAQAVDFIADLVRRPAFSLQVLNAHPNVPAHAGVDCLHWQYRNFVAVCEGLERRGIRVPYRVLASSRVLRMTGTGMLLNAVDPGDALFAPLHPVPGGGPTPLRALRSRLIQVRPASRREYLAEAPFPLRPGMRIGIIPMGYSDGMKRLHCGAVLVRGRRAPILGSPALEYTRIDLTGIAQAAAGDEVMIIGEQDGAAISAHEVMQAQGAARVADLAMEIRSTTQRHYVEHQ</sequence>
<dbReference type="Pfam" id="PF01168">
    <property type="entry name" value="Ala_racemase_N"/>
    <property type="match status" value="1"/>
</dbReference>
<dbReference type="PRINTS" id="PR00992">
    <property type="entry name" value="ALARACEMASE"/>
</dbReference>
<evidence type="ECO:0000256" key="1">
    <source>
        <dbReference type="ARBA" id="ARBA00001933"/>
    </source>
</evidence>
<dbReference type="SUPFAM" id="SSF50621">
    <property type="entry name" value="Alanine racemase C-terminal domain-like"/>
    <property type="match status" value="1"/>
</dbReference>
<dbReference type="Proteomes" id="UP001501671">
    <property type="component" value="Unassembled WGS sequence"/>
</dbReference>
<dbReference type="Gene3D" id="3.20.20.10">
    <property type="entry name" value="Alanine racemase"/>
    <property type="match status" value="1"/>
</dbReference>
<dbReference type="InterPro" id="IPR029066">
    <property type="entry name" value="PLP-binding_barrel"/>
</dbReference>
<dbReference type="PANTHER" id="PTHR30511">
    <property type="entry name" value="ALANINE RACEMASE"/>
    <property type="match status" value="1"/>
</dbReference>
<evidence type="ECO:0000313" key="5">
    <source>
        <dbReference type="EMBL" id="GAA4322678.1"/>
    </source>
</evidence>